<gene>
    <name evidence="2" type="ORF">RFH47_10500</name>
</gene>
<dbReference type="RefSeq" id="WP_308981587.1">
    <property type="nucleotide sequence ID" value="NZ_JAVIDL010000018.1"/>
</dbReference>
<feature type="signal peptide" evidence="1">
    <location>
        <begin position="1"/>
        <end position="21"/>
    </location>
</feature>
<keyword evidence="1" id="KW-0732">Signal</keyword>
<evidence type="ECO:0000313" key="3">
    <source>
        <dbReference type="Proteomes" id="UP001243844"/>
    </source>
</evidence>
<name>A0AAW8J8S0_9GAMM</name>
<protein>
    <submittedName>
        <fullName evidence="2">Uncharacterized protein</fullName>
    </submittedName>
</protein>
<comment type="caution">
    <text evidence="2">The sequence shown here is derived from an EMBL/GenBank/DDBJ whole genome shotgun (WGS) entry which is preliminary data.</text>
</comment>
<reference evidence="2" key="1">
    <citation type="submission" date="2023-08" db="EMBL/GenBank/DDBJ databases">
        <title>Emergence of clinically-relevant ST2 carbapenem-resistant Acinetobacter baumannii strains in hospital sewages in Zhejiang, East of China.</title>
        <authorList>
            <person name="Kaichao C."/>
            <person name="Zhang R."/>
        </authorList>
    </citation>
    <scope>NUCLEOTIDE SEQUENCE</scope>
    <source>
        <strain evidence="2">M-RB-37</strain>
    </source>
</reference>
<organism evidence="2 3">
    <name type="scientific">Acinetobacter rudis</name>
    <dbReference type="NCBI Taxonomy" id="632955"/>
    <lineage>
        <taxon>Bacteria</taxon>
        <taxon>Pseudomonadati</taxon>
        <taxon>Pseudomonadota</taxon>
        <taxon>Gammaproteobacteria</taxon>
        <taxon>Moraxellales</taxon>
        <taxon>Moraxellaceae</taxon>
        <taxon>Acinetobacter</taxon>
    </lineage>
</organism>
<dbReference type="AlphaFoldDB" id="A0AAW8J8S0"/>
<dbReference type="Proteomes" id="UP001243844">
    <property type="component" value="Unassembled WGS sequence"/>
</dbReference>
<evidence type="ECO:0000256" key="1">
    <source>
        <dbReference type="SAM" id="SignalP"/>
    </source>
</evidence>
<evidence type="ECO:0000313" key="2">
    <source>
        <dbReference type="EMBL" id="MDQ8936155.1"/>
    </source>
</evidence>
<feature type="chain" id="PRO_5043645147" evidence="1">
    <location>
        <begin position="22"/>
        <end position="147"/>
    </location>
</feature>
<dbReference type="EMBL" id="JAVIDL010000018">
    <property type="protein sequence ID" value="MDQ8936155.1"/>
    <property type="molecule type" value="Genomic_DNA"/>
</dbReference>
<accession>A0AAW8J8S0</accession>
<proteinExistence type="predicted"/>
<sequence length="147" mass="16733">MIKKILLCSFFSLSTLPNAWADANHELGANVKADLANNILTEKEVYEGADLSSLLYEHCIGETTAKLKTMYPNIDQKQLIQTLNESCEYSEDRYGIYNILLASMIVMRKPLSEQQAAMILEKEYPKIGRDKANAKQRKDIYKRLGII</sequence>